<dbReference type="GO" id="GO:0005789">
    <property type="term" value="C:endoplasmic reticulum membrane"/>
    <property type="evidence" value="ECO:0007669"/>
    <property type="project" value="UniProtKB-SubCell"/>
</dbReference>
<keyword evidence="2" id="KW-0812">Transmembrane</keyword>
<dbReference type="Proteomes" id="UP000094112">
    <property type="component" value="Unassembled WGS sequence"/>
</dbReference>
<evidence type="ECO:0000256" key="2">
    <source>
        <dbReference type="ARBA" id="ARBA00022692"/>
    </source>
</evidence>
<organism evidence="9 10">
    <name type="scientific">Wickerhamomyces anomalus (strain ATCC 58044 / CBS 1984 / NCYC 433 / NRRL Y-366-8)</name>
    <name type="common">Yeast</name>
    <name type="synonym">Hansenula anomala</name>
    <dbReference type="NCBI Taxonomy" id="683960"/>
    <lineage>
        <taxon>Eukaryota</taxon>
        <taxon>Fungi</taxon>
        <taxon>Dikarya</taxon>
        <taxon>Ascomycota</taxon>
        <taxon>Saccharomycotina</taxon>
        <taxon>Saccharomycetes</taxon>
        <taxon>Phaffomycetales</taxon>
        <taxon>Wickerhamomycetaceae</taxon>
        <taxon>Wickerhamomyces</taxon>
    </lineage>
</organism>
<keyword evidence="10" id="KW-1185">Reference proteome</keyword>
<proteinExistence type="predicted"/>
<dbReference type="InterPro" id="IPR045064">
    <property type="entry name" value="Reticulon-like"/>
</dbReference>
<dbReference type="Pfam" id="PF02453">
    <property type="entry name" value="Reticulon"/>
    <property type="match status" value="1"/>
</dbReference>
<name>A0A1E3PC44_WICAA</name>
<feature type="region of interest" description="Disordered" evidence="7">
    <location>
        <begin position="1"/>
        <end position="21"/>
    </location>
</feature>
<protein>
    <recommendedName>
        <fullName evidence="6">Reticulon-like protein</fullName>
    </recommendedName>
</protein>
<comment type="subcellular location">
    <subcellularLocation>
        <location evidence="1 6">Endoplasmic reticulum membrane</location>
        <topology evidence="1 6">Multi-pass membrane protein</topology>
    </subcellularLocation>
</comment>
<evidence type="ECO:0000256" key="6">
    <source>
        <dbReference type="RuleBase" id="RU363132"/>
    </source>
</evidence>
<keyword evidence="3 6" id="KW-0256">Endoplasmic reticulum</keyword>
<dbReference type="EMBL" id="KV454208">
    <property type="protein sequence ID" value="ODQ62794.1"/>
    <property type="molecule type" value="Genomic_DNA"/>
</dbReference>
<dbReference type="STRING" id="683960.A0A1E3PC44"/>
<evidence type="ECO:0000256" key="3">
    <source>
        <dbReference type="ARBA" id="ARBA00022824"/>
    </source>
</evidence>
<evidence type="ECO:0000256" key="1">
    <source>
        <dbReference type="ARBA" id="ARBA00004477"/>
    </source>
</evidence>
<reference evidence="9 10" key="1">
    <citation type="journal article" date="2016" name="Proc. Natl. Acad. Sci. U.S.A.">
        <title>Comparative genomics of biotechnologically important yeasts.</title>
        <authorList>
            <person name="Riley R."/>
            <person name="Haridas S."/>
            <person name="Wolfe K.H."/>
            <person name="Lopes M.R."/>
            <person name="Hittinger C.T."/>
            <person name="Goeker M."/>
            <person name="Salamov A.A."/>
            <person name="Wisecaver J.H."/>
            <person name="Long T.M."/>
            <person name="Calvey C.H."/>
            <person name="Aerts A.L."/>
            <person name="Barry K.W."/>
            <person name="Choi C."/>
            <person name="Clum A."/>
            <person name="Coughlan A.Y."/>
            <person name="Deshpande S."/>
            <person name="Douglass A.P."/>
            <person name="Hanson S.J."/>
            <person name="Klenk H.-P."/>
            <person name="LaButti K.M."/>
            <person name="Lapidus A."/>
            <person name="Lindquist E.A."/>
            <person name="Lipzen A.M."/>
            <person name="Meier-Kolthoff J.P."/>
            <person name="Ohm R.A."/>
            <person name="Otillar R.P."/>
            <person name="Pangilinan J.L."/>
            <person name="Peng Y."/>
            <person name="Rokas A."/>
            <person name="Rosa C.A."/>
            <person name="Scheuner C."/>
            <person name="Sibirny A.A."/>
            <person name="Slot J.C."/>
            <person name="Stielow J.B."/>
            <person name="Sun H."/>
            <person name="Kurtzman C.P."/>
            <person name="Blackwell M."/>
            <person name="Grigoriev I.V."/>
            <person name="Jeffries T.W."/>
        </authorList>
    </citation>
    <scope>NUCLEOTIDE SEQUENCE [LARGE SCALE GENOMIC DNA]</scope>
    <source>
        <strain evidence="10">ATCC 58044 / CBS 1984 / NCYC 433 / NRRL Y-366-8</strain>
    </source>
</reference>
<dbReference type="PANTHER" id="PTHR10994:SF193">
    <property type="entry name" value="RETICULON-LIKE PROTEIN"/>
    <property type="match status" value="1"/>
</dbReference>
<dbReference type="InterPro" id="IPR003388">
    <property type="entry name" value="Reticulon"/>
</dbReference>
<accession>A0A1E3PC44</accession>
<dbReference type="PROSITE" id="PS50845">
    <property type="entry name" value="RETICULON"/>
    <property type="match status" value="1"/>
</dbReference>
<feature type="non-terminal residue" evidence="9">
    <location>
        <position position="241"/>
    </location>
</feature>
<evidence type="ECO:0000256" key="4">
    <source>
        <dbReference type="ARBA" id="ARBA00022989"/>
    </source>
</evidence>
<evidence type="ECO:0000313" key="9">
    <source>
        <dbReference type="EMBL" id="ODQ62794.1"/>
    </source>
</evidence>
<keyword evidence="5" id="KW-0472">Membrane</keyword>
<evidence type="ECO:0000313" key="10">
    <source>
        <dbReference type="Proteomes" id="UP000094112"/>
    </source>
</evidence>
<evidence type="ECO:0000256" key="5">
    <source>
        <dbReference type="ARBA" id="ARBA00023136"/>
    </source>
</evidence>
<dbReference type="RefSeq" id="XP_019042001.1">
    <property type="nucleotide sequence ID" value="XM_019180640.1"/>
</dbReference>
<feature type="non-terminal residue" evidence="9">
    <location>
        <position position="1"/>
    </location>
</feature>
<dbReference type="AlphaFoldDB" id="A0A1E3PC44"/>
<evidence type="ECO:0000256" key="7">
    <source>
        <dbReference type="SAM" id="MobiDB-lite"/>
    </source>
</evidence>
<dbReference type="PANTHER" id="PTHR10994">
    <property type="entry name" value="RETICULON"/>
    <property type="match status" value="1"/>
</dbReference>
<gene>
    <name evidence="9" type="ORF">WICANDRAFT_15323</name>
</gene>
<dbReference type="GeneID" id="30197886"/>
<sequence>IMSSSSTTAGPVPVPNGTSPKKSIGHPLLTWKDPIKTGKVFGTLIVSLIVLKSVNLLSLFFRLGSIALISSAIAEYAGKLITGTGFVTRYRPSYNKTFSHKTNNFLQSFSQDLPALEEEGQKLLYSFNIENTLKASGLFYILYKITSWLSLYKLIFISTVLTFTLPAVYENYQDEINQAVVQFSGIAKEKAGEYSKIASDKAAPYLKQADEKLGPVSGFIKQRYQVRTASTTVGEQNSSAF</sequence>
<dbReference type="GO" id="GO:0009617">
    <property type="term" value="P:response to bacterium"/>
    <property type="evidence" value="ECO:0007669"/>
    <property type="project" value="InterPro"/>
</dbReference>
<evidence type="ECO:0000259" key="8">
    <source>
        <dbReference type="PROSITE" id="PS50845"/>
    </source>
</evidence>
<keyword evidence="4" id="KW-1133">Transmembrane helix</keyword>
<dbReference type="OrthoDB" id="567788at2759"/>
<feature type="domain" description="Reticulon" evidence="8">
    <location>
        <begin position="25"/>
        <end position="211"/>
    </location>
</feature>